<sequence length="160" mass="16612">MSKKKAADDTPPVPTFDVNHHVKLSAGDGHVFIVDRNTVKHSPVITACLASLQPPPSADAPPPDAAEVARRDGALATAELAGITVEAPNTHEAPGASLPHVSIGCMTGAQLEALLRFTHHKNKATWESTDVRTKFALAPGEGLPKGADMHLLASAALLGL</sequence>
<protein>
    <submittedName>
        <fullName evidence="1">Uncharacterized protein</fullName>
    </submittedName>
</protein>
<dbReference type="EMBL" id="HBGF01024951">
    <property type="protein sequence ID" value="CAD9119433.1"/>
    <property type="molecule type" value="Transcribed_RNA"/>
</dbReference>
<organism evidence="1">
    <name type="scientific">Neobodo designis</name>
    <name type="common">Flagellated protozoan</name>
    <name type="synonym">Bodo designis</name>
    <dbReference type="NCBI Taxonomy" id="312471"/>
    <lineage>
        <taxon>Eukaryota</taxon>
        <taxon>Discoba</taxon>
        <taxon>Euglenozoa</taxon>
        <taxon>Kinetoplastea</taxon>
        <taxon>Metakinetoplastina</taxon>
        <taxon>Neobodonida</taxon>
        <taxon>Neobodo</taxon>
    </lineage>
</organism>
<dbReference type="SUPFAM" id="SSF54695">
    <property type="entry name" value="POZ domain"/>
    <property type="match status" value="1"/>
</dbReference>
<dbReference type="InterPro" id="IPR011333">
    <property type="entry name" value="SKP1/BTB/POZ_sf"/>
</dbReference>
<proteinExistence type="predicted"/>
<accession>A0A7S1Q695</accession>
<gene>
    <name evidence="1" type="ORF">NDES1114_LOCUS16539</name>
</gene>
<dbReference type="AlphaFoldDB" id="A0A7S1Q695"/>
<name>A0A7S1Q695_NEODS</name>
<evidence type="ECO:0000313" key="1">
    <source>
        <dbReference type="EMBL" id="CAD9119433.1"/>
    </source>
</evidence>
<reference evidence="1" key="1">
    <citation type="submission" date="2021-01" db="EMBL/GenBank/DDBJ databases">
        <authorList>
            <person name="Corre E."/>
            <person name="Pelletier E."/>
            <person name="Niang G."/>
            <person name="Scheremetjew M."/>
            <person name="Finn R."/>
            <person name="Kale V."/>
            <person name="Holt S."/>
            <person name="Cochrane G."/>
            <person name="Meng A."/>
            <person name="Brown T."/>
            <person name="Cohen L."/>
        </authorList>
    </citation>
    <scope>NUCLEOTIDE SEQUENCE</scope>
    <source>
        <strain evidence="1">CCAP 1951/1</strain>
    </source>
</reference>